<sequence length="104" mass="11581">MLHYINIPDFRTGVPSTYQARRLARRRIYISAHMRNKVADVPAAAFGNGGFKGRRLLPKRGQIKSRIASSAFYSIVSVFSRATSQGLHSNQEPSFKGSQKIGND</sequence>
<comment type="caution">
    <text evidence="2">The sequence shown here is derived from an EMBL/GenBank/DDBJ whole genome shotgun (WGS) entry which is preliminary data.</text>
</comment>
<gene>
    <name evidence="2" type="ORF">HUJ06_017197</name>
</gene>
<name>A0A822ZS06_NELNU</name>
<evidence type="ECO:0000313" key="3">
    <source>
        <dbReference type="Proteomes" id="UP000607653"/>
    </source>
</evidence>
<reference evidence="2 3" key="1">
    <citation type="journal article" date="2020" name="Mol. Biol. Evol.">
        <title>Distinct Expression and Methylation Patterns for Genes with Different Fates following a Single Whole-Genome Duplication in Flowering Plants.</title>
        <authorList>
            <person name="Shi T."/>
            <person name="Rahmani R.S."/>
            <person name="Gugger P.F."/>
            <person name="Wang M."/>
            <person name="Li H."/>
            <person name="Zhang Y."/>
            <person name="Li Z."/>
            <person name="Wang Q."/>
            <person name="Van de Peer Y."/>
            <person name="Marchal K."/>
            <person name="Chen J."/>
        </authorList>
    </citation>
    <scope>NUCLEOTIDE SEQUENCE [LARGE SCALE GENOMIC DNA]</scope>
    <source>
        <tissue evidence="2">Leaf</tissue>
    </source>
</reference>
<evidence type="ECO:0000313" key="2">
    <source>
        <dbReference type="EMBL" id="DAD47260.1"/>
    </source>
</evidence>
<dbReference type="Proteomes" id="UP000607653">
    <property type="component" value="Unassembled WGS sequence"/>
</dbReference>
<protein>
    <submittedName>
        <fullName evidence="2">Uncharacterized protein</fullName>
    </submittedName>
</protein>
<evidence type="ECO:0000256" key="1">
    <source>
        <dbReference type="SAM" id="MobiDB-lite"/>
    </source>
</evidence>
<accession>A0A822ZS06</accession>
<dbReference type="AlphaFoldDB" id="A0A822ZS06"/>
<keyword evidence="3" id="KW-1185">Reference proteome</keyword>
<feature type="region of interest" description="Disordered" evidence="1">
    <location>
        <begin position="85"/>
        <end position="104"/>
    </location>
</feature>
<organism evidence="2 3">
    <name type="scientific">Nelumbo nucifera</name>
    <name type="common">Sacred lotus</name>
    <dbReference type="NCBI Taxonomy" id="4432"/>
    <lineage>
        <taxon>Eukaryota</taxon>
        <taxon>Viridiplantae</taxon>
        <taxon>Streptophyta</taxon>
        <taxon>Embryophyta</taxon>
        <taxon>Tracheophyta</taxon>
        <taxon>Spermatophyta</taxon>
        <taxon>Magnoliopsida</taxon>
        <taxon>Proteales</taxon>
        <taxon>Nelumbonaceae</taxon>
        <taxon>Nelumbo</taxon>
    </lineage>
</organism>
<dbReference type="EMBL" id="DUZY01000008">
    <property type="protein sequence ID" value="DAD47260.1"/>
    <property type="molecule type" value="Genomic_DNA"/>
</dbReference>
<proteinExistence type="predicted"/>